<reference evidence="3 4" key="1">
    <citation type="journal article" date="2012" name="Genome Biol.">
        <title>Genome and low-iron response of an oceanic diatom adapted to chronic iron limitation.</title>
        <authorList>
            <person name="Lommer M."/>
            <person name="Specht M."/>
            <person name="Roy A.S."/>
            <person name="Kraemer L."/>
            <person name="Andreson R."/>
            <person name="Gutowska M.A."/>
            <person name="Wolf J."/>
            <person name="Bergner S.V."/>
            <person name="Schilhabel M.B."/>
            <person name="Klostermeier U.C."/>
            <person name="Beiko R.G."/>
            <person name="Rosenstiel P."/>
            <person name="Hippler M."/>
            <person name="Laroche J."/>
        </authorList>
    </citation>
    <scope>NUCLEOTIDE SEQUENCE [LARGE SCALE GENOMIC DNA]</scope>
    <source>
        <strain evidence="3 4">CCMP1005</strain>
    </source>
</reference>
<feature type="compositionally biased region" description="Polar residues" evidence="1">
    <location>
        <begin position="191"/>
        <end position="205"/>
    </location>
</feature>
<feature type="region of interest" description="Disordered" evidence="1">
    <location>
        <begin position="38"/>
        <end position="145"/>
    </location>
</feature>
<accession>K0TA88</accession>
<dbReference type="Proteomes" id="UP000266841">
    <property type="component" value="Unassembled WGS sequence"/>
</dbReference>
<organism evidence="3 4">
    <name type="scientific">Thalassiosira oceanica</name>
    <name type="common">Marine diatom</name>
    <dbReference type="NCBI Taxonomy" id="159749"/>
    <lineage>
        <taxon>Eukaryota</taxon>
        <taxon>Sar</taxon>
        <taxon>Stramenopiles</taxon>
        <taxon>Ochrophyta</taxon>
        <taxon>Bacillariophyta</taxon>
        <taxon>Coscinodiscophyceae</taxon>
        <taxon>Thalassiosirophycidae</taxon>
        <taxon>Thalassiosirales</taxon>
        <taxon>Thalassiosiraceae</taxon>
        <taxon>Thalassiosira</taxon>
    </lineage>
</organism>
<sequence length="307" mass="33696">MSARSVEIDVLDLRPTNSRLDQSLLSIGSELANKIYQVAGGNSSGSDSDRRSRKGTGDGIIGLPDHWGAKDSDAESSSTRQPRRFDGESEEAYRALRRLMSNKSVLGSDSETDSRQRCRSRNNSLLSTTSGTIGPDTERSDKEDLNSSYKGGVWKALGSFNLSQSLNLGNNKTLVTDEDGDSSNAPVEDPSSVTKATPTSSTNPMSRRKKYARRCGRLVIGFVALVFLLISLVFLFADEEYQAILVSALPGFLQVAIQRVEGRPGRFDHSFVEEELTPDQKISLSELDSLTAQVDELDREMEKNYGR</sequence>
<feature type="region of interest" description="Disordered" evidence="1">
    <location>
        <begin position="171"/>
        <end position="208"/>
    </location>
</feature>
<keyword evidence="4" id="KW-1185">Reference proteome</keyword>
<feature type="compositionally biased region" description="Basic and acidic residues" evidence="1">
    <location>
        <begin position="83"/>
        <end position="94"/>
    </location>
</feature>
<gene>
    <name evidence="3" type="ORF">THAOC_03881</name>
</gene>
<comment type="caution">
    <text evidence="3">The sequence shown here is derived from an EMBL/GenBank/DDBJ whole genome shotgun (WGS) entry which is preliminary data.</text>
</comment>
<keyword evidence="2" id="KW-0812">Transmembrane</keyword>
<dbReference type="EMBL" id="AGNL01003666">
    <property type="protein sequence ID" value="EJK74440.1"/>
    <property type="molecule type" value="Genomic_DNA"/>
</dbReference>
<proteinExistence type="predicted"/>
<dbReference type="AlphaFoldDB" id="K0TA88"/>
<feature type="compositionally biased region" description="Basic and acidic residues" evidence="1">
    <location>
        <begin position="136"/>
        <end position="145"/>
    </location>
</feature>
<evidence type="ECO:0000313" key="3">
    <source>
        <dbReference type="EMBL" id="EJK74440.1"/>
    </source>
</evidence>
<protein>
    <submittedName>
        <fullName evidence="3">Uncharacterized protein</fullName>
    </submittedName>
</protein>
<name>K0TA88_THAOC</name>
<feature type="transmembrane region" description="Helical" evidence="2">
    <location>
        <begin position="215"/>
        <end position="235"/>
    </location>
</feature>
<evidence type="ECO:0000256" key="2">
    <source>
        <dbReference type="SAM" id="Phobius"/>
    </source>
</evidence>
<evidence type="ECO:0000256" key="1">
    <source>
        <dbReference type="SAM" id="MobiDB-lite"/>
    </source>
</evidence>
<evidence type="ECO:0000313" key="4">
    <source>
        <dbReference type="Proteomes" id="UP000266841"/>
    </source>
</evidence>
<keyword evidence="2" id="KW-0472">Membrane</keyword>
<feature type="compositionally biased region" description="Polar residues" evidence="1">
    <location>
        <begin position="121"/>
        <end position="132"/>
    </location>
</feature>
<keyword evidence="2" id="KW-1133">Transmembrane helix</keyword>